<dbReference type="PANTHER" id="PTHR32370">
    <property type="entry name" value="OS12G0117600 PROTEIN"/>
    <property type="match status" value="1"/>
</dbReference>
<name>A0A8D9HCA8_BRACM</name>
<dbReference type="InterPro" id="IPR043454">
    <property type="entry name" value="NPH3/RPT2-like"/>
</dbReference>
<feature type="compositionally biased region" description="Basic and acidic residues" evidence="3">
    <location>
        <begin position="128"/>
        <end position="149"/>
    </location>
</feature>
<keyword evidence="1" id="KW-0833">Ubl conjugation pathway</keyword>
<gene>
    <name evidence="5" type="ORF">BRAPAZ1V2_A08P07440.2</name>
</gene>
<organism evidence="5 6">
    <name type="scientific">Brassica campestris</name>
    <name type="common">Field mustard</name>
    <dbReference type="NCBI Taxonomy" id="3711"/>
    <lineage>
        <taxon>Eukaryota</taxon>
        <taxon>Viridiplantae</taxon>
        <taxon>Streptophyta</taxon>
        <taxon>Embryophyta</taxon>
        <taxon>Tracheophyta</taxon>
        <taxon>Spermatophyta</taxon>
        <taxon>Magnoliopsida</taxon>
        <taxon>eudicotyledons</taxon>
        <taxon>Gunneridae</taxon>
        <taxon>Pentapetalae</taxon>
        <taxon>rosids</taxon>
        <taxon>malvids</taxon>
        <taxon>Brassicales</taxon>
        <taxon>Brassicaceae</taxon>
        <taxon>Brassiceae</taxon>
        <taxon>Brassica</taxon>
    </lineage>
</organism>
<feature type="compositionally biased region" description="Basic and acidic residues" evidence="3">
    <location>
        <begin position="420"/>
        <end position="431"/>
    </location>
</feature>
<proteinExistence type="inferred from homology"/>
<evidence type="ECO:0000259" key="4">
    <source>
        <dbReference type="PROSITE" id="PS51649"/>
    </source>
</evidence>
<feature type="region of interest" description="Disordered" evidence="3">
    <location>
        <begin position="123"/>
        <end position="164"/>
    </location>
</feature>
<accession>A0A8D9HCA8</accession>
<dbReference type="Gramene" id="A08p07440.2_BraZ1">
    <property type="protein sequence ID" value="A08p07440.2_BraZ1.CDS"/>
    <property type="gene ID" value="A08g07440.2_BraZ1"/>
</dbReference>
<dbReference type="UniPathway" id="UPA00143"/>
<feature type="compositionally biased region" description="Basic and acidic residues" evidence="3">
    <location>
        <begin position="343"/>
        <end position="354"/>
    </location>
</feature>
<feature type="compositionally biased region" description="Basic and acidic residues" evidence="3">
    <location>
        <begin position="307"/>
        <end position="335"/>
    </location>
</feature>
<dbReference type="InterPro" id="IPR027356">
    <property type="entry name" value="NPH3_dom"/>
</dbReference>
<evidence type="ECO:0000256" key="3">
    <source>
        <dbReference type="SAM" id="MobiDB-lite"/>
    </source>
</evidence>
<reference evidence="5 6" key="1">
    <citation type="submission" date="2021-07" db="EMBL/GenBank/DDBJ databases">
        <authorList>
            <consortium name="Genoscope - CEA"/>
            <person name="William W."/>
        </authorList>
    </citation>
    <scope>NUCLEOTIDE SEQUENCE [LARGE SCALE GENOMIC DNA]</scope>
</reference>
<comment type="similarity">
    <text evidence="2">Belongs to the NPH3 family.</text>
</comment>
<dbReference type="PROSITE" id="PS51649">
    <property type="entry name" value="NPH3"/>
    <property type="match status" value="1"/>
</dbReference>
<protein>
    <recommendedName>
        <fullName evidence="4">NPH3 domain-containing protein</fullName>
    </recommendedName>
</protein>
<feature type="compositionally biased region" description="Basic residues" evidence="3">
    <location>
        <begin position="355"/>
        <end position="375"/>
    </location>
</feature>
<dbReference type="Proteomes" id="UP000694005">
    <property type="component" value="Chromosome A08"/>
</dbReference>
<feature type="compositionally biased region" description="Polar residues" evidence="3">
    <location>
        <begin position="376"/>
        <end position="399"/>
    </location>
</feature>
<evidence type="ECO:0000313" key="6">
    <source>
        <dbReference type="Proteomes" id="UP000694005"/>
    </source>
</evidence>
<sequence>MDFQIFLKIGQQLESVRLHDLPIPSVGREESMYDVDTVYRIPTRFLERVDEKDEDNGYDTDFTGHHHGSLLKVGRIRNAYLAEIARDPYLSLQKFTAIIERHYNRLTRSRITEIKLNINANHNNTSLNRDEKQRRLETETSEAKLRPGKMEGTAGASQLPRVREKGGSNLEAGYLQLPASQRIANHSANHKHELTNQPDIDIHQRHEAVGLSDDAVVRFKTRRLPPSRPSPGPYTPVEPRAYIEQADRTAHHLWSSLNRVREKTESLTENLPPSEPTSKPCLQLASKPPVTRRWPKQHHALPPEQPQSRRETHPLKDSTHFPRRPPEETKTERITRVASNPDLRPRGLPDEPRAAKPKSLTRSKKKSPRQSRRSKTGSSHSKEQTPSSSVTTLTGNNTDLLHKPGSEPGENLRASPPPTQRKDHGDDDEKRRKQGGLQRPQKDTAATGAGSKRGGGKLSRERGVNTEGSKGFFLYVGKHVFVQVCI</sequence>
<dbReference type="EMBL" id="LS974624">
    <property type="protein sequence ID" value="CAG7897078.1"/>
    <property type="molecule type" value="Genomic_DNA"/>
</dbReference>
<dbReference type="Pfam" id="PF03000">
    <property type="entry name" value="NPH3"/>
    <property type="match status" value="1"/>
</dbReference>
<evidence type="ECO:0000256" key="1">
    <source>
        <dbReference type="ARBA" id="ARBA00022786"/>
    </source>
</evidence>
<feature type="domain" description="NPH3" evidence="4">
    <location>
        <begin position="1"/>
        <end position="174"/>
    </location>
</feature>
<dbReference type="AlphaFoldDB" id="A0A8D9HCA8"/>
<evidence type="ECO:0000256" key="2">
    <source>
        <dbReference type="PROSITE-ProRule" id="PRU00982"/>
    </source>
</evidence>
<dbReference type="GO" id="GO:0016567">
    <property type="term" value="P:protein ubiquitination"/>
    <property type="evidence" value="ECO:0007669"/>
    <property type="project" value="UniProtKB-UniPathway"/>
</dbReference>
<evidence type="ECO:0000313" key="5">
    <source>
        <dbReference type="EMBL" id="CAG7897078.1"/>
    </source>
</evidence>
<feature type="region of interest" description="Disordered" evidence="3">
    <location>
        <begin position="260"/>
        <end position="468"/>
    </location>
</feature>